<dbReference type="PANTHER" id="PTHR43133:SF60">
    <property type="entry name" value="RNA POLYMERASE SIGMA FACTOR SIGV"/>
    <property type="match status" value="1"/>
</dbReference>
<protein>
    <submittedName>
        <fullName evidence="7">RNA polymerase sigma factor</fullName>
    </submittedName>
</protein>
<evidence type="ECO:0000313" key="8">
    <source>
        <dbReference type="Proteomes" id="UP000290365"/>
    </source>
</evidence>
<evidence type="ECO:0000256" key="1">
    <source>
        <dbReference type="ARBA" id="ARBA00010641"/>
    </source>
</evidence>
<accession>A0A4P6JWY1</accession>
<evidence type="ECO:0000313" key="7">
    <source>
        <dbReference type="EMBL" id="QBD79903.1"/>
    </source>
</evidence>
<dbReference type="Gene3D" id="1.10.10.10">
    <property type="entry name" value="Winged helix-like DNA-binding domain superfamily/Winged helix DNA-binding domain"/>
    <property type="match status" value="1"/>
</dbReference>
<dbReference type="InterPro" id="IPR014284">
    <property type="entry name" value="RNA_pol_sigma-70_dom"/>
</dbReference>
<dbReference type="CDD" id="cd06171">
    <property type="entry name" value="Sigma70_r4"/>
    <property type="match status" value="1"/>
</dbReference>
<dbReference type="InterPro" id="IPR036388">
    <property type="entry name" value="WH-like_DNA-bd_sf"/>
</dbReference>
<name>A0A4P6JWY1_KTERU</name>
<dbReference type="SUPFAM" id="SSF88946">
    <property type="entry name" value="Sigma2 domain of RNA polymerase sigma factors"/>
    <property type="match status" value="1"/>
</dbReference>
<dbReference type="Proteomes" id="UP000290365">
    <property type="component" value="Chromosome"/>
</dbReference>
<organism evidence="7 8">
    <name type="scientific">Ktedonosporobacter rubrisoli</name>
    <dbReference type="NCBI Taxonomy" id="2509675"/>
    <lineage>
        <taxon>Bacteria</taxon>
        <taxon>Bacillati</taxon>
        <taxon>Chloroflexota</taxon>
        <taxon>Ktedonobacteria</taxon>
        <taxon>Ktedonobacterales</taxon>
        <taxon>Ktedonosporobacteraceae</taxon>
        <taxon>Ktedonosporobacter</taxon>
    </lineage>
</organism>
<dbReference type="RefSeq" id="WP_129890969.1">
    <property type="nucleotide sequence ID" value="NZ_CP035758.1"/>
</dbReference>
<keyword evidence="2" id="KW-0805">Transcription regulation</keyword>
<dbReference type="InterPro" id="IPR013325">
    <property type="entry name" value="RNA_pol_sigma_r2"/>
</dbReference>
<dbReference type="NCBIfam" id="TIGR02937">
    <property type="entry name" value="sigma70-ECF"/>
    <property type="match status" value="1"/>
</dbReference>
<dbReference type="GO" id="GO:0003677">
    <property type="term" value="F:DNA binding"/>
    <property type="evidence" value="ECO:0007669"/>
    <property type="project" value="InterPro"/>
</dbReference>
<comment type="similarity">
    <text evidence="1">Belongs to the sigma-70 factor family. ECF subfamily.</text>
</comment>
<dbReference type="InterPro" id="IPR013249">
    <property type="entry name" value="RNA_pol_sigma70_r4_t2"/>
</dbReference>
<dbReference type="InterPro" id="IPR007627">
    <property type="entry name" value="RNA_pol_sigma70_r2"/>
</dbReference>
<dbReference type="PANTHER" id="PTHR43133">
    <property type="entry name" value="RNA POLYMERASE ECF-TYPE SIGMA FACTO"/>
    <property type="match status" value="1"/>
</dbReference>
<dbReference type="Pfam" id="PF08281">
    <property type="entry name" value="Sigma70_r4_2"/>
    <property type="match status" value="1"/>
</dbReference>
<reference evidence="7 8" key="1">
    <citation type="submission" date="2019-01" db="EMBL/GenBank/DDBJ databases">
        <title>Ktedonosporobacter rubrisoli SCAWS-G2.</title>
        <authorList>
            <person name="Huang Y."/>
            <person name="Yan B."/>
        </authorList>
    </citation>
    <scope>NUCLEOTIDE SEQUENCE [LARGE SCALE GENOMIC DNA]</scope>
    <source>
        <strain evidence="7 8">SCAWS-G2</strain>
    </source>
</reference>
<dbReference type="OrthoDB" id="9797134at2"/>
<dbReference type="InterPro" id="IPR013324">
    <property type="entry name" value="RNA_pol_sigma_r3/r4-like"/>
</dbReference>
<dbReference type="SUPFAM" id="SSF88659">
    <property type="entry name" value="Sigma3 and sigma4 domains of RNA polymerase sigma factors"/>
    <property type="match status" value="1"/>
</dbReference>
<feature type="domain" description="RNA polymerase sigma factor 70 region 4 type 2" evidence="6">
    <location>
        <begin position="137"/>
        <end position="189"/>
    </location>
</feature>
<keyword evidence="3" id="KW-0731">Sigma factor</keyword>
<dbReference type="EMBL" id="CP035758">
    <property type="protein sequence ID" value="QBD79903.1"/>
    <property type="molecule type" value="Genomic_DNA"/>
</dbReference>
<dbReference type="InterPro" id="IPR039425">
    <property type="entry name" value="RNA_pol_sigma-70-like"/>
</dbReference>
<proteinExistence type="inferred from homology"/>
<keyword evidence="8" id="KW-1185">Reference proteome</keyword>
<dbReference type="KEGG" id="kbs:EPA93_29555"/>
<dbReference type="Pfam" id="PF04542">
    <property type="entry name" value="Sigma70_r2"/>
    <property type="match status" value="1"/>
</dbReference>
<keyword evidence="4" id="KW-0804">Transcription</keyword>
<sequence>MRGTEFMEPGKTLADLPELLAVDLNNHFQLLVLGFQQRLYAFVLRQVYSPQDAEDIVQETFIRAYHALADYPTERIRTMKLLPWLYKIAMNIFYRQRNNMRLQYTQLDLSEESTLLAIEDNNQEQPENILEIREELHALERLIAQLPTHYRTAVNCYYFENLSYREIADLLHQPIGTVKSSVHRGLRLLRKAAEAQNSQTKDLLRGSYGRS</sequence>
<evidence type="ECO:0000256" key="2">
    <source>
        <dbReference type="ARBA" id="ARBA00023015"/>
    </source>
</evidence>
<dbReference type="AlphaFoldDB" id="A0A4P6JWY1"/>
<dbReference type="GO" id="GO:0016987">
    <property type="term" value="F:sigma factor activity"/>
    <property type="evidence" value="ECO:0007669"/>
    <property type="project" value="UniProtKB-KW"/>
</dbReference>
<evidence type="ECO:0000259" key="6">
    <source>
        <dbReference type="Pfam" id="PF08281"/>
    </source>
</evidence>
<evidence type="ECO:0000256" key="3">
    <source>
        <dbReference type="ARBA" id="ARBA00023082"/>
    </source>
</evidence>
<evidence type="ECO:0000259" key="5">
    <source>
        <dbReference type="Pfam" id="PF04542"/>
    </source>
</evidence>
<dbReference type="GO" id="GO:0006352">
    <property type="term" value="P:DNA-templated transcription initiation"/>
    <property type="evidence" value="ECO:0007669"/>
    <property type="project" value="InterPro"/>
</dbReference>
<feature type="domain" description="RNA polymerase sigma-70 region 2" evidence="5">
    <location>
        <begin position="33"/>
        <end position="96"/>
    </location>
</feature>
<gene>
    <name evidence="7" type="ORF">EPA93_29555</name>
</gene>
<dbReference type="Gene3D" id="1.10.1740.10">
    <property type="match status" value="1"/>
</dbReference>
<evidence type="ECO:0000256" key="4">
    <source>
        <dbReference type="ARBA" id="ARBA00023163"/>
    </source>
</evidence>